<name>A0A0R2BN88_SECCO</name>
<dbReference type="PATRIC" id="fig|1423733.4.peg.3028"/>
<organism evidence="2 3">
    <name type="scientific">Secundilactobacillus collinoides DSM 20515 = JCM 1123</name>
    <dbReference type="NCBI Taxonomy" id="1423733"/>
    <lineage>
        <taxon>Bacteria</taxon>
        <taxon>Bacillati</taxon>
        <taxon>Bacillota</taxon>
        <taxon>Bacilli</taxon>
        <taxon>Lactobacillales</taxon>
        <taxon>Lactobacillaceae</taxon>
        <taxon>Secundilactobacillus</taxon>
    </lineage>
</organism>
<dbReference type="STRING" id="33960.TY91_01565"/>
<evidence type="ECO:0000313" key="3">
    <source>
        <dbReference type="Proteomes" id="UP000051845"/>
    </source>
</evidence>
<sequence length="187" mass="21344">MIKMNRKTTADLTITSGKQHRDTRSVHEQVKGLTNQMNHYASLTRPIDWVMLSTEDDEDELLFEIPLKFDPDVMVSSFSGNRDHVWALEAGQPGYIFKLHTDAGQGQNLFEMVRQMHKVVNPDAPIDWVISRDAEDSDVVWLMTFHEDDAAMRRYFKDVAADPAFDMLGTATLKVPFYVLTSGFAMD</sequence>
<reference evidence="2 3" key="1">
    <citation type="journal article" date="2015" name="Genome Announc.">
        <title>Expanding the biotechnology potential of lactobacilli through comparative genomics of 213 strains and associated genera.</title>
        <authorList>
            <person name="Sun Z."/>
            <person name="Harris H.M."/>
            <person name="McCann A."/>
            <person name="Guo C."/>
            <person name="Argimon S."/>
            <person name="Zhang W."/>
            <person name="Yang X."/>
            <person name="Jeffery I.B."/>
            <person name="Cooney J.C."/>
            <person name="Kagawa T.F."/>
            <person name="Liu W."/>
            <person name="Song Y."/>
            <person name="Salvetti E."/>
            <person name="Wrobel A."/>
            <person name="Rasinkangas P."/>
            <person name="Parkhill J."/>
            <person name="Rea M.C."/>
            <person name="O'Sullivan O."/>
            <person name="Ritari J."/>
            <person name="Douillard F.P."/>
            <person name="Paul Ross R."/>
            <person name="Yang R."/>
            <person name="Briner A.E."/>
            <person name="Felis G.E."/>
            <person name="de Vos W.M."/>
            <person name="Barrangou R."/>
            <person name="Klaenhammer T.R."/>
            <person name="Caufield P.W."/>
            <person name="Cui Y."/>
            <person name="Zhang H."/>
            <person name="O'Toole P.W."/>
        </authorList>
    </citation>
    <scope>NUCLEOTIDE SEQUENCE [LARGE SCALE GENOMIC DNA]</scope>
    <source>
        <strain evidence="2 3">DSM 20515</strain>
    </source>
</reference>
<proteinExistence type="predicted"/>
<protein>
    <submittedName>
        <fullName evidence="2">Uncharacterized protein</fullName>
    </submittedName>
</protein>
<dbReference type="AlphaFoldDB" id="A0A0R2BN88"/>
<feature type="region of interest" description="Disordered" evidence="1">
    <location>
        <begin position="1"/>
        <end position="24"/>
    </location>
</feature>
<accession>A0A0R2BN88</accession>
<dbReference type="EMBL" id="AYYR01000009">
    <property type="protein sequence ID" value="KRM77547.1"/>
    <property type="molecule type" value="Genomic_DNA"/>
</dbReference>
<evidence type="ECO:0000313" key="2">
    <source>
        <dbReference type="EMBL" id="KRM77547.1"/>
    </source>
</evidence>
<gene>
    <name evidence="2" type="ORF">FC82_GL002902</name>
</gene>
<comment type="caution">
    <text evidence="2">The sequence shown here is derived from an EMBL/GenBank/DDBJ whole genome shotgun (WGS) entry which is preliminary data.</text>
</comment>
<dbReference type="Proteomes" id="UP000051845">
    <property type="component" value="Unassembled WGS sequence"/>
</dbReference>
<evidence type="ECO:0000256" key="1">
    <source>
        <dbReference type="SAM" id="MobiDB-lite"/>
    </source>
</evidence>